<keyword evidence="1" id="KW-0472">Membrane</keyword>
<dbReference type="EMBL" id="BKCJ011291831">
    <property type="protein sequence ID" value="GFD16225.1"/>
    <property type="molecule type" value="Genomic_DNA"/>
</dbReference>
<feature type="transmembrane region" description="Helical" evidence="1">
    <location>
        <begin position="38"/>
        <end position="61"/>
    </location>
</feature>
<feature type="non-terminal residue" evidence="2">
    <location>
        <position position="134"/>
    </location>
</feature>
<comment type="caution">
    <text evidence="2">The sequence shown here is derived from an EMBL/GenBank/DDBJ whole genome shotgun (WGS) entry which is preliminary data.</text>
</comment>
<organism evidence="2">
    <name type="scientific">Tanacetum cinerariifolium</name>
    <name type="common">Dalmatian daisy</name>
    <name type="synonym">Chrysanthemum cinerariifolium</name>
    <dbReference type="NCBI Taxonomy" id="118510"/>
    <lineage>
        <taxon>Eukaryota</taxon>
        <taxon>Viridiplantae</taxon>
        <taxon>Streptophyta</taxon>
        <taxon>Embryophyta</taxon>
        <taxon>Tracheophyta</taxon>
        <taxon>Spermatophyta</taxon>
        <taxon>Magnoliopsida</taxon>
        <taxon>eudicotyledons</taxon>
        <taxon>Gunneridae</taxon>
        <taxon>Pentapetalae</taxon>
        <taxon>asterids</taxon>
        <taxon>campanulids</taxon>
        <taxon>Asterales</taxon>
        <taxon>Asteraceae</taxon>
        <taxon>Asteroideae</taxon>
        <taxon>Anthemideae</taxon>
        <taxon>Anthemidinae</taxon>
        <taxon>Tanacetum</taxon>
    </lineage>
</organism>
<dbReference type="AlphaFoldDB" id="A0A699TZ08"/>
<proteinExistence type="predicted"/>
<evidence type="ECO:0000256" key="1">
    <source>
        <dbReference type="SAM" id="Phobius"/>
    </source>
</evidence>
<sequence>MMLRDWKAQAREVLELPAEPQTETFNLILPHSRADQQALSVGGAGLWVAVGVCGVAFRVWLASGCGVAFKLGVAVDEPDRRRSPVVARCDRVAAVVAGVDRQCLRAVHVADRCIVGRGVRVSGVVVCVLAVQVD</sequence>
<reference evidence="2" key="1">
    <citation type="journal article" date="2019" name="Sci. Rep.">
        <title>Draft genome of Tanacetum cinerariifolium, the natural source of mosquito coil.</title>
        <authorList>
            <person name="Yamashiro T."/>
            <person name="Shiraishi A."/>
            <person name="Satake H."/>
            <person name="Nakayama K."/>
        </authorList>
    </citation>
    <scope>NUCLEOTIDE SEQUENCE</scope>
</reference>
<keyword evidence="1" id="KW-0812">Transmembrane</keyword>
<evidence type="ECO:0000313" key="2">
    <source>
        <dbReference type="EMBL" id="GFD16225.1"/>
    </source>
</evidence>
<name>A0A699TZ08_TANCI</name>
<keyword evidence="1" id="KW-1133">Transmembrane helix</keyword>
<protein>
    <submittedName>
        <fullName evidence="2">Uncharacterized protein</fullName>
    </submittedName>
</protein>
<gene>
    <name evidence="2" type="ORF">Tci_888194</name>
</gene>
<accession>A0A699TZ08</accession>